<dbReference type="InterPro" id="IPR018392">
    <property type="entry name" value="LysM"/>
</dbReference>
<dbReference type="Proteomes" id="UP000192907">
    <property type="component" value="Unassembled WGS sequence"/>
</dbReference>
<dbReference type="SMART" id="SM00257">
    <property type="entry name" value="LysM"/>
    <property type="match status" value="1"/>
</dbReference>
<feature type="domain" description="LysM" evidence="2">
    <location>
        <begin position="36"/>
        <end position="80"/>
    </location>
</feature>
<dbReference type="PROSITE" id="PS51782">
    <property type="entry name" value="LYSM"/>
    <property type="match status" value="1"/>
</dbReference>
<protein>
    <submittedName>
        <fullName evidence="3">LysM domain-containing protein</fullName>
    </submittedName>
</protein>
<dbReference type="AlphaFoldDB" id="A0A1Y6CG22"/>
<proteinExistence type="predicted"/>
<gene>
    <name evidence="3" type="ORF">SAMN06296036_12159</name>
</gene>
<evidence type="ECO:0000313" key="4">
    <source>
        <dbReference type="Proteomes" id="UP000192907"/>
    </source>
</evidence>
<dbReference type="InterPro" id="IPR016047">
    <property type="entry name" value="M23ase_b-sheet_dom"/>
</dbReference>
<accession>A0A1Y6CG22</accession>
<dbReference type="PANTHER" id="PTHR21666:SF268">
    <property type="entry name" value="PEPTIDASE M23 DOMAIN-CONTAINING PROTEIN"/>
    <property type="match status" value="1"/>
</dbReference>
<dbReference type="SUPFAM" id="SSF51261">
    <property type="entry name" value="Duplicated hybrid motif"/>
    <property type="match status" value="1"/>
</dbReference>
<dbReference type="CDD" id="cd00118">
    <property type="entry name" value="LysM"/>
    <property type="match status" value="1"/>
</dbReference>
<dbReference type="InterPro" id="IPR036779">
    <property type="entry name" value="LysM_dom_sf"/>
</dbReference>
<feature type="chain" id="PRO_5012870701" evidence="1">
    <location>
        <begin position="21"/>
        <end position="228"/>
    </location>
</feature>
<dbReference type="Gene3D" id="2.70.70.10">
    <property type="entry name" value="Glucose Permease (Domain IIA)"/>
    <property type="match status" value="1"/>
</dbReference>
<evidence type="ECO:0000256" key="1">
    <source>
        <dbReference type="SAM" id="SignalP"/>
    </source>
</evidence>
<dbReference type="Pfam" id="PF01476">
    <property type="entry name" value="LysM"/>
    <property type="match status" value="1"/>
</dbReference>
<dbReference type="CDD" id="cd12797">
    <property type="entry name" value="M23_peptidase"/>
    <property type="match status" value="1"/>
</dbReference>
<dbReference type="RefSeq" id="WP_159455583.1">
    <property type="nucleotide sequence ID" value="NZ_FWZT01000021.1"/>
</dbReference>
<dbReference type="EMBL" id="FWZT01000021">
    <property type="protein sequence ID" value="SMF62324.1"/>
    <property type="molecule type" value="Genomic_DNA"/>
</dbReference>
<dbReference type="STRING" id="1513793.SAMN06296036_12159"/>
<keyword evidence="4" id="KW-1185">Reference proteome</keyword>
<reference evidence="4" key="1">
    <citation type="submission" date="2017-04" db="EMBL/GenBank/DDBJ databases">
        <authorList>
            <person name="Varghese N."/>
            <person name="Submissions S."/>
        </authorList>
    </citation>
    <scope>NUCLEOTIDE SEQUENCE [LARGE SCALE GENOMIC DNA]</scope>
    <source>
        <strain evidence="4">RKEM611</strain>
    </source>
</reference>
<feature type="signal peptide" evidence="1">
    <location>
        <begin position="1"/>
        <end position="20"/>
    </location>
</feature>
<dbReference type="Pfam" id="PF01551">
    <property type="entry name" value="Peptidase_M23"/>
    <property type="match status" value="1"/>
</dbReference>
<evidence type="ECO:0000313" key="3">
    <source>
        <dbReference type="EMBL" id="SMF62324.1"/>
    </source>
</evidence>
<dbReference type="PANTHER" id="PTHR21666">
    <property type="entry name" value="PEPTIDASE-RELATED"/>
    <property type="match status" value="1"/>
</dbReference>
<dbReference type="InterPro" id="IPR050570">
    <property type="entry name" value="Cell_wall_metabolism_enzyme"/>
</dbReference>
<dbReference type="InterPro" id="IPR011055">
    <property type="entry name" value="Dup_hybrid_motif"/>
</dbReference>
<keyword evidence="1" id="KW-0732">Signal</keyword>
<name>A0A1Y6CG22_9BACT</name>
<sequence length="228" mass="25441">MSPHLKLKALFLFLTMYLGACVHVEPPAPGKQRGELLYQVKRGDTLSSLADSFGVHWKAIAYRNRIRNPRDLQVGEIIIIPSNRRPIKRQPPAVDGGGLLFGGSSRFLWPVPNGSLSSKFGMRRGRPHHGIDIRAPRGTPVKAAKPGRVSFVGWKRGYGKTIIVDHDNYQTLYAHLSRIKVSHRQWVSKGQLLGLVGSTGRSSGSHLHYEIRRDDKPLNPLSFYRPGA</sequence>
<evidence type="ECO:0000259" key="2">
    <source>
        <dbReference type="PROSITE" id="PS51782"/>
    </source>
</evidence>
<dbReference type="Gene3D" id="3.10.350.10">
    <property type="entry name" value="LysM domain"/>
    <property type="match status" value="1"/>
</dbReference>
<dbReference type="GO" id="GO:0004222">
    <property type="term" value="F:metalloendopeptidase activity"/>
    <property type="evidence" value="ECO:0007669"/>
    <property type="project" value="TreeGrafter"/>
</dbReference>
<organism evidence="3 4">
    <name type="scientific">Pseudobacteriovorax antillogorgiicola</name>
    <dbReference type="NCBI Taxonomy" id="1513793"/>
    <lineage>
        <taxon>Bacteria</taxon>
        <taxon>Pseudomonadati</taxon>
        <taxon>Bdellovibrionota</taxon>
        <taxon>Oligoflexia</taxon>
        <taxon>Oligoflexales</taxon>
        <taxon>Pseudobacteriovoracaceae</taxon>
        <taxon>Pseudobacteriovorax</taxon>
    </lineage>
</organism>